<dbReference type="InterPro" id="IPR020846">
    <property type="entry name" value="MFS_dom"/>
</dbReference>
<evidence type="ECO:0000259" key="8">
    <source>
        <dbReference type="PROSITE" id="PS50850"/>
    </source>
</evidence>
<dbReference type="AlphaFoldDB" id="A0A5M7CCA8"/>
<evidence type="ECO:0000256" key="6">
    <source>
        <dbReference type="ARBA" id="ARBA00023136"/>
    </source>
</evidence>
<dbReference type="Pfam" id="PF07690">
    <property type="entry name" value="MFS_1"/>
    <property type="match status" value="1"/>
</dbReference>
<comment type="subcellular location">
    <subcellularLocation>
        <location evidence="1">Cell membrane</location>
        <topology evidence="1">Multi-pass membrane protein</topology>
    </subcellularLocation>
</comment>
<feature type="transmembrane region" description="Helical" evidence="7">
    <location>
        <begin position="60"/>
        <end position="80"/>
    </location>
</feature>
<gene>
    <name evidence="9" type="ORF">F1721_01020</name>
</gene>
<evidence type="ECO:0000313" key="9">
    <source>
        <dbReference type="EMBL" id="KAA5838077.1"/>
    </source>
</evidence>
<feature type="transmembrane region" description="Helical" evidence="7">
    <location>
        <begin position="220"/>
        <end position="244"/>
    </location>
</feature>
<dbReference type="SMR" id="A0A5M7CCA8"/>
<dbReference type="CDD" id="cd17325">
    <property type="entry name" value="MFS_MdtG_SLC18_like"/>
    <property type="match status" value="1"/>
</dbReference>
<organism evidence="9 10">
    <name type="scientific">Saccharopolyspora hirsuta</name>
    <dbReference type="NCBI Taxonomy" id="1837"/>
    <lineage>
        <taxon>Bacteria</taxon>
        <taxon>Bacillati</taxon>
        <taxon>Actinomycetota</taxon>
        <taxon>Actinomycetes</taxon>
        <taxon>Pseudonocardiales</taxon>
        <taxon>Pseudonocardiaceae</taxon>
        <taxon>Saccharopolyspora</taxon>
    </lineage>
</organism>
<dbReference type="PANTHER" id="PTHR43414:SF6">
    <property type="entry name" value="MULTIDRUG RESISTANCE PROTEIN MDTG"/>
    <property type="match status" value="1"/>
</dbReference>
<accession>A0A5M7CCA8</accession>
<feature type="transmembrane region" description="Helical" evidence="7">
    <location>
        <begin position="291"/>
        <end position="310"/>
    </location>
</feature>
<dbReference type="SUPFAM" id="SSF103473">
    <property type="entry name" value="MFS general substrate transporter"/>
    <property type="match status" value="1"/>
</dbReference>
<dbReference type="OrthoDB" id="3227279at2"/>
<evidence type="ECO:0000313" key="10">
    <source>
        <dbReference type="Proteomes" id="UP000323946"/>
    </source>
</evidence>
<evidence type="ECO:0000256" key="3">
    <source>
        <dbReference type="ARBA" id="ARBA00022475"/>
    </source>
</evidence>
<feature type="domain" description="Major facilitator superfamily (MFS) profile" evidence="8">
    <location>
        <begin position="21"/>
        <end position="403"/>
    </location>
</feature>
<dbReference type="Pfam" id="PF06245">
    <property type="entry name" value="DUF1015"/>
    <property type="match status" value="1"/>
</dbReference>
<comment type="caution">
    <text evidence="9">The sequence shown here is derived from an EMBL/GenBank/DDBJ whole genome shotgun (WGS) entry which is preliminary data.</text>
</comment>
<feature type="transmembrane region" description="Helical" evidence="7">
    <location>
        <begin position="92"/>
        <end position="115"/>
    </location>
</feature>
<keyword evidence="10" id="KW-1185">Reference proteome</keyword>
<dbReference type="GO" id="GO:0022857">
    <property type="term" value="F:transmembrane transporter activity"/>
    <property type="evidence" value="ECO:0007669"/>
    <property type="project" value="InterPro"/>
</dbReference>
<protein>
    <submittedName>
        <fullName evidence="9">MFS transporter</fullName>
    </submittedName>
</protein>
<dbReference type="InterPro" id="IPR001958">
    <property type="entry name" value="Tet-R_TetA/multi-R_MdtG-like"/>
</dbReference>
<keyword evidence="6 7" id="KW-0472">Membrane</keyword>
<reference evidence="9 10" key="1">
    <citation type="submission" date="2019-09" db="EMBL/GenBank/DDBJ databases">
        <title>Draft genome sequence of the thermophilic Saccharopolyspora hirsuta VKM Ac-666T.</title>
        <authorList>
            <person name="Lobastova T.G."/>
            <person name="Fokina V."/>
            <person name="Bragin E.Y."/>
            <person name="Shtratnikova V.Y."/>
            <person name="Starodumova I.P."/>
            <person name="Tarlachkov S.V."/>
            <person name="Donova M.V."/>
        </authorList>
    </citation>
    <scope>NUCLEOTIDE SEQUENCE [LARGE SCALE GENOMIC DNA]</scope>
    <source>
        <strain evidence="9 10">VKM Ac-666</strain>
    </source>
</reference>
<evidence type="ECO:0000256" key="5">
    <source>
        <dbReference type="ARBA" id="ARBA00022989"/>
    </source>
</evidence>
<dbReference type="InterPro" id="IPR036259">
    <property type="entry name" value="MFS_trans_sf"/>
</dbReference>
<feature type="transmembrane region" description="Helical" evidence="7">
    <location>
        <begin position="180"/>
        <end position="199"/>
    </location>
</feature>
<evidence type="ECO:0000256" key="4">
    <source>
        <dbReference type="ARBA" id="ARBA00022692"/>
    </source>
</evidence>
<keyword evidence="5 7" id="KW-1133">Transmembrane helix</keyword>
<dbReference type="PANTHER" id="PTHR43414">
    <property type="entry name" value="MULTIDRUG RESISTANCE PROTEIN MDTG"/>
    <property type="match status" value="1"/>
</dbReference>
<evidence type="ECO:0000256" key="2">
    <source>
        <dbReference type="ARBA" id="ARBA00022448"/>
    </source>
</evidence>
<dbReference type="Gene3D" id="1.20.1250.20">
    <property type="entry name" value="MFS general substrate transporter like domains"/>
    <property type="match status" value="1"/>
</dbReference>
<evidence type="ECO:0000256" key="1">
    <source>
        <dbReference type="ARBA" id="ARBA00004651"/>
    </source>
</evidence>
<dbReference type="InterPro" id="IPR008323">
    <property type="entry name" value="UCP033563"/>
</dbReference>
<dbReference type="Proteomes" id="UP000323946">
    <property type="component" value="Unassembled WGS sequence"/>
</dbReference>
<keyword evidence="3" id="KW-1003">Cell membrane</keyword>
<feature type="transmembrane region" description="Helical" evidence="7">
    <location>
        <begin position="20"/>
        <end position="40"/>
    </location>
</feature>
<evidence type="ECO:0000256" key="7">
    <source>
        <dbReference type="SAM" id="Phobius"/>
    </source>
</evidence>
<proteinExistence type="predicted"/>
<dbReference type="RefSeq" id="WP_150064583.1">
    <property type="nucleotide sequence ID" value="NZ_JBEPDJ010000001.1"/>
</dbReference>
<keyword evidence="2" id="KW-0813">Transport</keyword>
<dbReference type="InterPro" id="IPR011701">
    <property type="entry name" value="MFS"/>
</dbReference>
<dbReference type="PRINTS" id="PR01035">
    <property type="entry name" value="TCRTETA"/>
</dbReference>
<dbReference type="GO" id="GO:0005886">
    <property type="term" value="C:plasma membrane"/>
    <property type="evidence" value="ECO:0007669"/>
    <property type="project" value="UniProtKB-SubCell"/>
</dbReference>
<keyword evidence="4 7" id="KW-0812">Transmembrane</keyword>
<feature type="transmembrane region" description="Helical" evidence="7">
    <location>
        <begin position="256"/>
        <end position="279"/>
    </location>
</feature>
<dbReference type="PROSITE" id="PS50850">
    <property type="entry name" value="MFS"/>
    <property type="match status" value="1"/>
</dbReference>
<name>A0A5M7CCA8_SACHI</name>
<dbReference type="EMBL" id="VWPH01000001">
    <property type="protein sequence ID" value="KAA5838077.1"/>
    <property type="molecule type" value="Genomic_DNA"/>
</dbReference>
<sequence>MTRSVQARPRPASTSADGRWNLPLLWAGQFVNTAGLMMLVPIMPFYLEQIGTTGTARTQTWAGVAIAAPALALTVATPLWGRLGDRVGRKWMVVRALLGLAVAMVVMATATTPLLLVAGRLLQGTLGGVVEAAAAFAGSTGSDRKRGSALGKSFSATAAGALVGPIAGGLFVGSGGLSELMLVIAAAAAVLAIGCAVGLREPERRAARTSARRRSPVARVPGATSLALAAVAAYLGVYGLIPVFAEHLRGTEPTAASLWVGVLHSVMWGASLLGSFWWGKHNDHAQRPVRSFAVAALGCGASTAFLALPLDSLALVPFRLVQGFCFAALAQSLLLHFSKHAPAEQKSSFVGAANSYLLIGQSTGPLLAGPVTGVLPAAGAVLVMAAMCGLGALLATGPARVERGAFDDEAAEEEHFDQHTPGVDETMPLPAVEPARNGVTAVPFRGWHIAPHQLGRLGTRYATPWDRTGQAPAAEAARTLRAWQHSGTLVRDREPALYAYEQIGPRGTLRGILAAVHLDSGLLAHEDSVPEQISGIADLMHEAAVNLDPILLGFSGDGRTSEHLQRATALPPVSEVLADDGGLHRVWRVSDRDVQDDIAGELAARAAFIADGHHRRAAARQLRREYYATGSGPGPWDYVLGLLVDVARTPMRLAPVHRVLPHVDPRAALEAASRAFRIQPLRGELPEWSALLKQHARTGPAFVLVTPTGALLASAPNQQLLDTSLENFPPAIRNVHSTVLHAVLINDLWRVQPEHVTCTASARSAVHQVRTRGGLAVLTAPPTQADLRAAASAGVRLPPKSTSFGPKPHPGLVFRTLDP</sequence>